<comment type="function">
    <text evidence="1 12">Catalyzes the condensation of (S)-aspartate-beta-semialdehyde [(S)-ASA] and pyruvate to 4-hydroxy-tetrahydrodipicolinate (HTPA).</text>
</comment>
<dbReference type="SMART" id="SM01130">
    <property type="entry name" value="DHDPS"/>
    <property type="match status" value="1"/>
</dbReference>
<keyword evidence="10 12" id="KW-0704">Schiff base</keyword>
<evidence type="ECO:0000256" key="9">
    <source>
        <dbReference type="ARBA" id="ARBA00023239"/>
    </source>
</evidence>
<evidence type="ECO:0000313" key="15">
    <source>
        <dbReference type="Proteomes" id="UP001053296"/>
    </source>
</evidence>
<evidence type="ECO:0000256" key="3">
    <source>
        <dbReference type="ARBA" id="ARBA00007592"/>
    </source>
</evidence>
<accession>A0ABM7P341</accession>
<feature type="active site" description="Proton donor/acceptor" evidence="12">
    <location>
        <position position="134"/>
    </location>
</feature>
<dbReference type="InterPro" id="IPR002220">
    <property type="entry name" value="DapA-like"/>
</dbReference>
<dbReference type="InterPro" id="IPR020624">
    <property type="entry name" value="Schiff_base-form_aldolases_CS"/>
</dbReference>
<keyword evidence="9 12" id="KW-0456">Lyase</keyword>
<dbReference type="PIRSF" id="PIRSF001365">
    <property type="entry name" value="DHDPS"/>
    <property type="match status" value="1"/>
</dbReference>
<evidence type="ECO:0000256" key="8">
    <source>
        <dbReference type="ARBA" id="ARBA00023154"/>
    </source>
</evidence>
<feature type="binding site" evidence="12">
    <location>
        <position position="46"/>
    </location>
    <ligand>
        <name>pyruvate</name>
        <dbReference type="ChEBI" id="CHEBI:15361"/>
    </ligand>
</feature>
<evidence type="ECO:0000256" key="10">
    <source>
        <dbReference type="ARBA" id="ARBA00023270"/>
    </source>
</evidence>
<keyword evidence="7 12" id="KW-0220">Diaminopimelate biosynthesis</keyword>
<dbReference type="Pfam" id="PF00701">
    <property type="entry name" value="DHDPS"/>
    <property type="match status" value="1"/>
</dbReference>
<feature type="active site" description="Schiff-base intermediate with substrate" evidence="12">
    <location>
        <position position="163"/>
    </location>
</feature>
<dbReference type="CDD" id="cd00950">
    <property type="entry name" value="DHDPS"/>
    <property type="match status" value="1"/>
</dbReference>
<evidence type="ECO:0000313" key="14">
    <source>
        <dbReference type="EMBL" id="BCS87240.1"/>
    </source>
</evidence>
<evidence type="ECO:0000256" key="7">
    <source>
        <dbReference type="ARBA" id="ARBA00022915"/>
    </source>
</evidence>
<feature type="site" description="Part of a proton relay during catalysis" evidence="12">
    <location>
        <position position="108"/>
    </location>
</feature>
<sequence length="294" mass="31391">MEFRGAFTALSTPFTADGEIDEANFRDFIEWQIEQGIDGLVPCGTTGEAATMSHSEQGRIIKIAVEQAKGRVPVIAGAGSNSTKEAIELTKMAKEAGADAALQITPYYNKPTPGGLVEHFKAIAKEASMPIVLYNVPGRTGLNCLPAHLKAIVDAVPEVVAIKEATGNLSQAAQVIEECGKNFNLMSGDDFTVLPLLAVGGCGVISVTSNIMPAAMSNMCKAFFDKDHEKAIDLSLLMAPVNRAMFLETNPIPVKTSLKMMGIFKEATFRLPIVPLQEENKPKLEAVLKTAGVL</sequence>
<dbReference type="EMBL" id="AP024485">
    <property type="protein sequence ID" value="BCS87240.1"/>
    <property type="molecule type" value="Genomic_DNA"/>
</dbReference>
<dbReference type="PRINTS" id="PR00146">
    <property type="entry name" value="DHPICSNTHASE"/>
</dbReference>
<feature type="binding site" evidence="12">
    <location>
        <position position="205"/>
    </location>
    <ligand>
        <name>pyruvate</name>
        <dbReference type="ChEBI" id="CHEBI:15361"/>
    </ligand>
</feature>
<feature type="site" description="Part of a proton relay during catalysis" evidence="12">
    <location>
        <position position="45"/>
    </location>
</feature>
<keyword evidence="8 12" id="KW-0457">Lysine biosynthesis</keyword>
<evidence type="ECO:0000256" key="6">
    <source>
        <dbReference type="ARBA" id="ARBA00022605"/>
    </source>
</evidence>
<proteinExistence type="inferred from homology"/>
<dbReference type="PROSITE" id="PS00665">
    <property type="entry name" value="DHDPS_1"/>
    <property type="match status" value="1"/>
</dbReference>
<evidence type="ECO:0000256" key="13">
    <source>
        <dbReference type="PIRNR" id="PIRNR001365"/>
    </source>
</evidence>
<evidence type="ECO:0000256" key="5">
    <source>
        <dbReference type="ARBA" id="ARBA00022490"/>
    </source>
</evidence>
<dbReference type="EC" id="4.3.3.7" evidence="4 12"/>
<comment type="similarity">
    <text evidence="3 12 13">Belongs to the DapA family.</text>
</comment>
<dbReference type="HAMAP" id="MF_00418">
    <property type="entry name" value="DapA"/>
    <property type="match status" value="1"/>
</dbReference>
<comment type="catalytic activity">
    <reaction evidence="11 12">
        <text>L-aspartate 4-semialdehyde + pyruvate = (2S,4S)-4-hydroxy-2,3,4,5-tetrahydrodipicolinate + H2O + H(+)</text>
        <dbReference type="Rhea" id="RHEA:34171"/>
        <dbReference type="ChEBI" id="CHEBI:15361"/>
        <dbReference type="ChEBI" id="CHEBI:15377"/>
        <dbReference type="ChEBI" id="CHEBI:15378"/>
        <dbReference type="ChEBI" id="CHEBI:67139"/>
        <dbReference type="ChEBI" id="CHEBI:537519"/>
        <dbReference type="EC" id="4.3.3.7"/>
    </reaction>
</comment>
<dbReference type="PANTHER" id="PTHR12128:SF66">
    <property type="entry name" value="4-HYDROXY-2-OXOGLUTARATE ALDOLASE, MITOCHONDRIAL"/>
    <property type="match status" value="1"/>
</dbReference>
<reference evidence="14" key="1">
    <citation type="journal article" date="2022" name="Arch. Microbiol.">
        <title>Pseudodesulfovibrio sediminis sp. nov., a mesophilic and neutrophilic sulfate-reducing bacterium isolated from sediment of a brackish lake.</title>
        <authorList>
            <person name="Takahashi A."/>
            <person name="Kojima H."/>
            <person name="Watanabe M."/>
            <person name="Fukui M."/>
        </authorList>
    </citation>
    <scope>NUCLEOTIDE SEQUENCE</scope>
    <source>
        <strain evidence="14">SF6</strain>
    </source>
</reference>
<comment type="subcellular location">
    <subcellularLocation>
        <location evidence="12">Cytoplasm</location>
    </subcellularLocation>
</comment>
<evidence type="ECO:0000256" key="2">
    <source>
        <dbReference type="ARBA" id="ARBA00005120"/>
    </source>
</evidence>
<comment type="caution">
    <text evidence="12">Was originally thought to be a dihydrodipicolinate synthase (DHDPS), catalyzing the condensation of (S)-aspartate-beta-semialdehyde [(S)-ASA] and pyruvate to dihydrodipicolinate (DHDP). However, it was shown in E.coli that the product of the enzymatic reaction is not dihydrodipicolinate but in fact (4S)-4-hydroxy-2,3,4,5-tetrahydro-(2S)-dipicolinic acid (HTPA), and that the consecutive dehydration reaction leading to DHDP is not spontaneous but catalyzed by DapB.</text>
</comment>
<dbReference type="PANTHER" id="PTHR12128">
    <property type="entry name" value="DIHYDRODIPICOLINATE SYNTHASE"/>
    <property type="match status" value="1"/>
</dbReference>
<evidence type="ECO:0000256" key="12">
    <source>
        <dbReference type="HAMAP-Rule" id="MF_00418"/>
    </source>
</evidence>
<comment type="pathway">
    <text evidence="2 12">Amino-acid biosynthesis; L-lysine biosynthesis via DAP pathway; (S)-tetrahydrodipicolinate from L-aspartate: step 3/4.</text>
</comment>
<keyword evidence="5 12" id="KW-0963">Cytoplasm</keyword>
<dbReference type="NCBIfam" id="TIGR00674">
    <property type="entry name" value="dapA"/>
    <property type="match status" value="1"/>
</dbReference>
<dbReference type="InterPro" id="IPR013785">
    <property type="entry name" value="Aldolase_TIM"/>
</dbReference>
<dbReference type="RefSeq" id="WP_229593274.1">
    <property type="nucleotide sequence ID" value="NZ_AP024485.1"/>
</dbReference>
<dbReference type="SUPFAM" id="SSF51569">
    <property type="entry name" value="Aldolase"/>
    <property type="match status" value="1"/>
</dbReference>
<comment type="subunit">
    <text evidence="12">Homotetramer; dimer of dimers.</text>
</comment>
<evidence type="ECO:0000256" key="4">
    <source>
        <dbReference type="ARBA" id="ARBA00012086"/>
    </source>
</evidence>
<protein>
    <recommendedName>
        <fullName evidence="4 12">4-hydroxy-tetrahydrodipicolinate synthase</fullName>
        <shortName evidence="12">HTPA synthase</shortName>
        <ecNumber evidence="4 12">4.3.3.7</ecNumber>
    </recommendedName>
</protein>
<keyword evidence="15" id="KW-1185">Reference proteome</keyword>
<organism evidence="14 15">
    <name type="scientific">Pseudodesulfovibrio sediminis</name>
    <dbReference type="NCBI Taxonomy" id="2810563"/>
    <lineage>
        <taxon>Bacteria</taxon>
        <taxon>Pseudomonadati</taxon>
        <taxon>Thermodesulfobacteriota</taxon>
        <taxon>Desulfovibrionia</taxon>
        <taxon>Desulfovibrionales</taxon>
        <taxon>Desulfovibrionaceae</taxon>
    </lineage>
</organism>
<evidence type="ECO:0000256" key="11">
    <source>
        <dbReference type="ARBA" id="ARBA00047836"/>
    </source>
</evidence>
<dbReference type="Proteomes" id="UP001053296">
    <property type="component" value="Chromosome"/>
</dbReference>
<evidence type="ECO:0000256" key="1">
    <source>
        <dbReference type="ARBA" id="ARBA00003294"/>
    </source>
</evidence>
<gene>
    <name evidence="12 14" type="primary">dapA</name>
    <name evidence="14" type="ORF">PSDVSF_04820</name>
</gene>
<dbReference type="Gene3D" id="3.20.20.70">
    <property type="entry name" value="Aldolase class I"/>
    <property type="match status" value="1"/>
</dbReference>
<dbReference type="InterPro" id="IPR005263">
    <property type="entry name" value="DapA"/>
</dbReference>
<name>A0ABM7P341_9BACT</name>
<keyword evidence="6 12" id="KW-0028">Amino-acid biosynthesis</keyword>